<evidence type="ECO:0000256" key="2">
    <source>
        <dbReference type="SAM" id="MobiDB-lite"/>
    </source>
</evidence>
<accession>A0A9D9DXG5</accession>
<keyword evidence="3" id="KW-1133">Transmembrane helix</keyword>
<proteinExistence type="inferred from homology"/>
<dbReference type="EMBL" id="JADIMZ010000110">
    <property type="protein sequence ID" value="MBO8433094.1"/>
    <property type="molecule type" value="Genomic_DNA"/>
</dbReference>
<dbReference type="FunFam" id="2.40.30.170:FF:000010">
    <property type="entry name" value="Efflux RND transporter periplasmic adaptor subunit"/>
    <property type="match status" value="1"/>
</dbReference>
<dbReference type="InterPro" id="IPR006143">
    <property type="entry name" value="RND_pump_MFP"/>
</dbReference>
<dbReference type="GO" id="GO:0015562">
    <property type="term" value="F:efflux transmembrane transporter activity"/>
    <property type="evidence" value="ECO:0007669"/>
    <property type="project" value="TreeGrafter"/>
</dbReference>
<name>A0A9D9DXG5_9BACT</name>
<dbReference type="GO" id="GO:1990281">
    <property type="term" value="C:efflux pump complex"/>
    <property type="evidence" value="ECO:0007669"/>
    <property type="project" value="TreeGrafter"/>
</dbReference>
<dbReference type="Proteomes" id="UP000823612">
    <property type="component" value="Unassembled WGS sequence"/>
</dbReference>
<evidence type="ECO:0000313" key="7">
    <source>
        <dbReference type="Proteomes" id="UP000823612"/>
    </source>
</evidence>
<dbReference type="InterPro" id="IPR058625">
    <property type="entry name" value="MdtA-like_BSH"/>
</dbReference>
<evidence type="ECO:0000313" key="6">
    <source>
        <dbReference type="EMBL" id="MBO8433094.1"/>
    </source>
</evidence>
<feature type="domain" description="CusB-like beta-barrel" evidence="5">
    <location>
        <begin position="213"/>
        <end position="287"/>
    </location>
</feature>
<feature type="region of interest" description="Disordered" evidence="2">
    <location>
        <begin position="426"/>
        <end position="451"/>
    </location>
</feature>
<gene>
    <name evidence="6" type="ORF">IAB08_07365</name>
</gene>
<comment type="caution">
    <text evidence="6">The sequence shown here is derived from an EMBL/GenBank/DDBJ whole genome shotgun (WGS) entry which is preliminary data.</text>
</comment>
<dbReference type="Pfam" id="PF25917">
    <property type="entry name" value="BSH_RND"/>
    <property type="match status" value="1"/>
</dbReference>
<dbReference type="Gene3D" id="2.40.420.20">
    <property type="match status" value="1"/>
</dbReference>
<reference evidence="6" key="1">
    <citation type="submission" date="2020-10" db="EMBL/GenBank/DDBJ databases">
        <authorList>
            <person name="Gilroy R."/>
        </authorList>
    </citation>
    <scope>NUCLEOTIDE SEQUENCE</scope>
    <source>
        <strain evidence="6">2889</strain>
    </source>
</reference>
<dbReference type="Pfam" id="PF25954">
    <property type="entry name" value="Beta-barrel_RND_2"/>
    <property type="match status" value="1"/>
</dbReference>
<reference evidence="6" key="2">
    <citation type="journal article" date="2021" name="PeerJ">
        <title>Extensive microbial diversity within the chicken gut microbiome revealed by metagenomics and culture.</title>
        <authorList>
            <person name="Gilroy R."/>
            <person name="Ravi A."/>
            <person name="Getino M."/>
            <person name="Pursley I."/>
            <person name="Horton D.L."/>
            <person name="Alikhan N.F."/>
            <person name="Baker D."/>
            <person name="Gharbi K."/>
            <person name="Hall N."/>
            <person name="Watson M."/>
            <person name="Adriaenssens E.M."/>
            <person name="Foster-Nyarko E."/>
            <person name="Jarju S."/>
            <person name="Secka A."/>
            <person name="Antonio M."/>
            <person name="Oren A."/>
            <person name="Chaudhuri R.R."/>
            <person name="La Ragione R."/>
            <person name="Hildebrand F."/>
            <person name="Pallen M.J."/>
        </authorList>
    </citation>
    <scope>NUCLEOTIDE SEQUENCE</scope>
    <source>
        <strain evidence="6">2889</strain>
    </source>
</reference>
<feature type="region of interest" description="Disordered" evidence="2">
    <location>
        <begin position="308"/>
        <end position="343"/>
    </location>
</feature>
<dbReference type="Gene3D" id="1.10.287.470">
    <property type="entry name" value="Helix hairpin bin"/>
    <property type="match status" value="1"/>
</dbReference>
<keyword evidence="3" id="KW-0812">Transmembrane</keyword>
<dbReference type="InterPro" id="IPR058792">
    <property type="entry name" value="Beta-barrel_RND_2"/>
</dbReference>
<keyword evidence="3" id="KW-0472">Membrane</keyword>
<evidence type="ECO:0000259" key="5">
    <source>
        <dbReference type="Pfam" id="PF25954"/>
    </source>
</evidence>
<dbReference type="SUPFAM" id="SSF111369">
    <property type="entry name" value="HlyD-like secretion proteins"/>
    <property type="match status" value="1"/>
</dbReference>
<dbReference type="Gene3D" id="2.40.30.170">
    <property type="match status" value="1"/>
</dbReference>
<sequence>MEKKKKTLWWVALSVLVIAVVTVMVVRFLAPVPEAGILTEALSRGDMENSVTATGTVEPLEQVEVGTQVSGIIAKIYVDYNSQVKEGQVIAELDKDVLETELASAKLSVESNKNEYEYQQKNYNRTKNLYEQSLVSESEYETAEYNYNKAKISYQQAVAQEAKAKTNLGYATIYSPIDGVVISRAVEEGQTVASSYSTPTLFTIANDLRKVQVVADVDEADIGSVHEGAEVTFSVDAYPGEVFEGEVNQVRMEAITTNNVVTYEVVIHADNPDLKLKPGLTANISIYSMRRSGVLRLPVKAVRFKPEGDAVPGMKPEGAGMEGNMPPKPSMPGGDFPGSMPEGPMPEGIEFPKPEGVGAGGNVSLSGEKQEVLVFVWEKDSSGQGRPVPRKVKIGVTDRIYYEVLEGLLEGDEVCVGIASGTEEIVMPSGERSPFMPGPPGRDNQKNKGKK</sequence>
<comment type="similarity">
    <text evidence="1">Belongs to the membrane fusion protein (MFP) (TC 8.A.1) family.</text>
</comment>
<feature type="transmembrane region" description="Helical" evidence="3">
    <location>
        <begin position="7"/>
        <end position="30"/>
    </location>
</feature>
<evidence type="ECO:0000256" key="1">
    <source>
        <dbReference type="ARBA" id="ARBA00009477"/>
    </source>
</evidence>
<evidence type="ECO:0000259" key="4">
    <source>
        <dbReference type="Pfam" id="PF25917"/>
    </source>
</evidence>
<protein>
    <submittedName>
        <fullName evidence="6">Efflux RND transporter periplasmic adaptor subunit</fullName>
    </submittedName>
</protein>
<organism evidence="6 7">
    <name type="scientific">Candidatus Pullibacteroides excrementavium</name>
    <dbReference type="NCBI Taxonomy" id="2840905"/>
    <lineage>
        <taxon>Bacteria</taxon>
        <taxon>Pseudomonadati</taxon>
        <taxon>Bacteroidota</taxon>
        <taxon>Bacteroidia</taxon>
        <taxon>Bacteroidales</taxon>
        <taxon>Candidatus Pullibacteroides</taxon>
    </lineage>
</organism>
<feature type="domain" description="Multidrug resistance protein MdtA-like barrel-sandwich hybrid" evidence="4">
    <location>
        <begin position="61"/>
        <end position="201"/>
    </location>
</feature>
<evidence type="ECO:0000256" key="3">
    <source>
        <dbReference type="SAM" id="Phobius"/>
    </source>
</evidence>
<dbReference type="PANTHER" id="PTHR30469:SF33">
    <property type="entry name" value="SLR1207 PROTEIN"/>
    <property type="match status" value="1"/>
</dbReference>
<dbReference type="AlphaFoldDB" id="A0A9D9DXG5"/>
<dbReference type="NCBIfam" id="TIGR01730">
    <property type="entry name" value="RND_mfp"/>
    <property type="match status" value="1"/>
</dbReference>
<dbReference type="PANTHER" id="PTHR30469">
    <property type="entry name" value="MULTIDRUG RESISTANCE PROTEIN MDTA"/>
    <property type="match status" value="1"/>
</dbReference>
<dbReference type="Gene3D" id="2.40.50.100">
    <property type="match status" value="1"/>
</dbReference>